<evidence type="ECO:0000313" key="1">
    <source>
        <dbReference type="EMBL" id="AQS47477.1"/>
    </source>
</evidence>
<dbReference type="EMBL" id="CP019437">
    <property type="protein sequence ID" value="AQS47477.1"/>
    <property type="molecule type" value="Genomic_DNA"/>
</dbReference>
<accession>A0ABM6IFE9</accession>
<reference evidence="1 2" key="1">
    <citation type="submission" date="2017-01" db="EMBL/GenBank/DDBJ databases">
        <title>The complete genome sequence of a sulfur-oxidizing marine bacterium Thioclava sp. 25B10_4T.</title>
        <authorList>
            <person name="Liu Y."/>
            <person name="Lai Q."/>
            <person name="Shao Z."/>
        </authorList>
    </citation>
    <scope>NUCLEOTIDE SEQUENCE [LARGE SCALE GENOMIC DNA]</scope>
    <source>
        <strain evidence="1 2">25B10_4</strain>
    </source>
</reference>
<protein>
    <submittedName>
        <fullName evidence="1">Uncharacterized protein</fullName>
    </submittedName>
</protein>
<organism evidence="1 2">
    <name type="scientific">Thioclava nitratireducens</name>
    <dbReference type="NCBI Taxonomy" id="1915078"/>
    <lineage>
        <taxon>Bacteria</taxon>
        <taxon>Pseudomonadati</taxon>
        <taxon>Pseudomonadota</taxon>
        <taxon>Alphaproteobacteria</taxon>
        <taxon>Rhodobacterales</taxon>
        <taxon>Paracoccaceae</taxon>
        <taxon>Thioclava</taxon>
    </lineage>
</organism>
<dbReference type="Proteomes" id="UP000185622">
    <property type="component" value="Chromosome"/>
</dbReference>
<gene>
    <name evidence="1" type="ORF">BMG03_06445</name>
</gene>
<name>A0ABM6IFE9_9RHOB</name>
<evidence type="ECO:0000313" key="2">
    <source>
        <dbReference type="Proteomes" id="UP000185622"/>
    </source>
</evidence>
<proteinExistence type="predicted"/>
<keyword evidence="2" id="KW-1185">Reference proteome</keyword>
<sequence>MFSFAGNVSNVTISNCREITTLQDGRTIERRVDGQFSTTDGKISSGWLNSQVPVNSQTPYIQLLPAMDRGQSYQPPMLKDVRREDLADVFAQKICHWMEKKLKELEGF</sequence>